<keyword evidence="4 9" id="KW-0812">Transmembrane</keyword>
<evidence type="ECO:0000256" key="3">
    <source>
        <dbReference type="ARBA" id="ARBA00022475"/>
    </source>
</evidence>
<keyword evidence="6" id="KW-0653">Protein transport</keyword>
<name>A0A916W9J3_9HYPH</name>
<evidence type="ECO:0000256" key="4">
    <source>
        <dbReference type="ARBA" id="ARBA00022692"/>
    </source>
</evidence>
<evidence type="ECO:0000313" key="12">
    <source>
        <dbReference type="Proteomes" id="UP000636264"/>
    </source>
</evidence>
<evidence type="ECO:0000259" key="10">
    <source>
        <dbReference type="PROSITE" id="PS50928"/>
    </source>
</evidence>
<evidence type="ECO:0000256" key="5">
    <source>
        <dbReference type="ARBA" id="ARBA00022856"/>
    </source>
</evidence>
<dbReference type="InterPro" id="IPR000515">
    <property type="entry name" value="MetI-like"/>
</dbReference>
<keyword evidence="2 9" id="KW-0813">Transport</keyword>
<dbReference type="CDD" id="cd06261">
    <property type="entry name" value="TM_PBP2"/>
    <property type="match status" value="1"/>
</dbReference>
<organism evidence="11 12">
    <name type="scientific">Nitratireductor aestuarii</name>
    <dbReference type="NCBI Taxonomy" id="1735103"/>
    <lineage>
        <taxon>Bacteria</taxon>
        <taxon>Pseudomonadati</taxon>
        <taxon>Pseudomonadota</taxon>
        <taxon>Alphaproteobacteria</taxon>
        <taxon>Hyphomicrobiales</taxon>
        <taxon>Phyllobacteriaceae</taxon>
        <taxon>Nitratireductor</taxon>
    </lineage>
</organism>
<feature type="transmembrane region" description="Helical" evidence="9">
    <location>
        <begin position="220"/>
        <end position="242"/>
    </location>
</feature>
<dbReference type="EMBL" id="BMIF01000014">
    <property type="protein sequence ID" value="GGA78287.1"/>
    <property type="molecule type" value="Genomic_DNA"/>
</dbReference>
<keyword evidence="8 9" id="KW-0472">Membrane</keyword>
<feature type="transmembrane region" description="Helical" evidence="9">
    <location>
        <begin position="102"/>
        <end position="129"/>
    </location>
</feature>
<comment type="caution">
    <text evidence="11">The sequence shown here is derived from an EMBL/GenBank/DDBJ whole genome shotgun (WGS) entry which is preliminary data.</text>
</comment>
<dbReference type="PROSITE" id="PS50928">
    <property type="entry name" value="ABC_TM1"/>
    <property type="match status" value="1"/>
</dbReference>
<sequence>MTQANSTNEPVAIKGRSWLSAVGQSLRLVAGDSFALAGLTILFAFIVIAILAPYISPYEPFKAMMTETGRLNRLSPPTSAHLLGTTSFGNDVLSQFLHGFRIALLVGLVAAVAVGFISTVVGVISGYFGGYVDDILMRITDIALSIPTLPFAIVAVALLGPSVENIILVITILFWRNGARIIRSAVLTERERVYVKWARAAGASHFQIIMRHILPNIVRVIFLWVTMSVAFAVLTEASLSFLGLGDPTVVSWGQMLNTAFSSGNLRTAWWWVIPPSVALVMLVSSLYLIGRAYEEQTNPRLRVRK</sequence>
<dbReference type="InterPro" id="IPR035906">
    <property type="entry name" value="MetI-like_sf"/>
</dbReference>
<keyword evidence="7 9" id="KW-1133">Transmembrane helix</keyword>
<dbReference type="GO" id="GO:0055085">
    <property type="term" value="P:transmembrane transport"/>
    <property type="evidence" value="ECO:0007669"/>
    <property type="project" value="InterPro"/>
</dbReference>
<comment type="similarity">
    <text evidence="9">Belongs to the binding-protein-dependent transport system permease family.</text>
</comment>
<evidence type="ECO:0000256" key="1">
    <source>
        <dbReference type="ARBA" id="ARBA00004651"/>
    </source>
</evidence>
<dbReference type="PANTHER" id="PTHR43386">
    <property type="entry name" value="OLIGOPEPTIDE TRANSPORT SYSTEM PERMEASE PROTEIN APPC"/>
    <property type="match status" value="1"/>
</dbReference>
<dbReference type="GO" id="GO:0015031">
    <property type="term" value="P:protein transport"/>
    <property type="evidence" value="ECO:0007669"/>
    <property type="project" value="UniProtKB-KW"/>
</dbReference>
<dbReference type="SUPFAM" id="SSF161098">
    <property type="entry name" value="MetI-like"/>
    <property type="match status" value="1"/>
</dbReference>
<gene>
    <name evidence="11" type="ORF">GCM10011385_35540</name>
</gene>
<dbReference type="GO" id="GO:0015833">
    <property type="term" value="P:peptide transport"/>
    <property type="evidence" value="ECO:0007669"/>
    <property type="project" value="UniProtKB-KW"/>
</dbReference>
<evidence type="ECO:0000256" key="8">
    <source>
        <dbReference type="ARBA" id="ARBA00023136"/>
    </source>
</evidence>
<dbReference type="AlphaFoldDB" id="A0A916W9J3"/>
<reference evidence="11" key="1">
    <citation type="journal article" date="2014" name="Int. J. Syst. Evol. Microbiol.">
        <title>Complete genome sequence of Corynebacterium casei LMG S-19264T (=DSM 44701T), isolated from a smear-ripened cheese.</title>
        <authorList>
            <consortium name="US DOE Joint Genome Institute (JGI-PGF)"/>
            <person name="Walter F."/>
            <person name="Albersmeier A."/>
            <person name="Kalinowski J."/>
            <person name="Ruckert C."/>
        </authorList>
    </citation>
    <scope>NUCLEOTIDE SEQUENCE</scope>
    <source>
        <strain evidence="11">CGMCC 1.15320</strain>
    </source>
</reference>
<feature type="transmembrane region" description="Helical" evidence="9">
    <location>
        <begin position="34"/>
        <end position="55"/>
    </location>
</feature>
<feature type="domain" description="ABC transmembrane type-1" evidence="10">
    <location>
        <begin position="104"/>
        <end position="290"/>
    </location>
</feature>
<dbReference type="Proteomes" id="UP000636264">
    <property type="component" value="Unassembled WGS sequence"/>
</dbReference>
<proteinExistence type="inferred from homology"/>
<reference evidence="11" key="2">
    <citation type="submission" date="2020-09" db="EMBL/GenBank/DDBJ databases">
        <authorList>
            <person name="Sun Q."/>
            <person name="Zhou Y."/>
        </authorList>
    </citation>
    <scope>NUCLEOTIDE SEQUENCE</scope>
    <source>
        <strain evidence="11">CGMCC 1.15320</strain>
    </source>
</reference>
<feature type="transmembrane region" description="Helical" evidence="9">
    <location>
        <begin position="268"/>
        <end position="290"/>
    </location>
</feature>
<evidence type="ECO:0000256" key="6">
    <source>
        <dbReference type="ARBA" id="ARBA00022927"/>
    </source>
</evidence>
<dbReference type="InterPro" id="IPR050366">
    <property type="entry name" value="BP-dependent_transpt_permease"/>
</dbReference>
<dbReference type="InterPro" id="IPR025966">
    <property type="entry name" value="OppC_N"/>
</dbReference>
<dbReference type="PANTHER" id="PTHR43386:SF1">
    <property type="entry name" value="D,D-DIPEPTIDE TRANSPORT SYSTEM PERMEASE PROTEIN DDPC-RELATED"/>
    <property type="match status" value="1"/>
</dbReference>
<evidence type="ECO:0000256" key="9">
    <source>
        <dbReference type="RuleBase" id="RU363032"/>
    </source>
</evidence>
<feature type="transmembrane region" description="Helical" evidence="9">
    <location>
        <begin position="149"/>
        <end position="175"/>
    </location>
</feature>
<keyword evidence="5" id="KW-0571">Peptide transport</keyword>
<dbReference type="RefSeq" id="WP_188722452.1">
    <property type="nucleotide sequence ID" value="NZ_BMIF01000014.1"/>
</dbReference>
<dbReference type="GO" id="GO:0005886">
    <property type="term" value="C:plasma membrane"/>
    <property type="evidence" value="ECO:0007669"/>
    <property type="project" value="UniProtKB-SubCell"/>
</dbReference>
<evidence type="ECO:0000256" key="7">
    <source>
        <dbReference type="ARBA" id="ARBA00022989"/>
    </source>
</evidence>
<dbReference type="Gene3D" id="1.10.3720.10">
    <property type="entry name" value="MetI-like"/>
    <property type="match status" value="1"/>
</dbReference>
<keyword evidence="3" id="KW-1003">Cell membrane</keyword>
<protein>
    <submittedName>
        <fullName evidence="11">Peptide ABC transporter permease</fullName>
    </submittedName>
</protein>
<dbReference type="Pfam" id="PF00528">
    <property type="entry name" value="BPD_transp_1"/>
    <property type="match status" value="1"/>
</dbReference>
<dbReference type="Pfam" id="PF12911">
    <property type="entry name" value="OppC_N"/>
    <property type="match status" value="1"/>
</dbReference>
<evidence type="ECO:0000313" key="11">
    <source>
        <dbReference type="EMBL" id="GGA78287.1"/>
    </source>
</evidence>
<keyword evidence="12" id="KW-1185">Reference proteome</keyword>
<accession>A0A916W9J3</accession>
<comment type="subcellular location">
    <subcellularLocation>
        <location evidence="1 9">Cell membrane</location>
        <topology evidence="1 9">Multi-pass membrane protein</topology>
    </subcellularLocation>
</comment>
<evidence type="ECO:0000256" key="2">
    <source>
        <dbReference type="ARBA" id="ARBA00022448"/>
    </source>
</evidence>